<dbReference type="EMBL" id="CAJNIZ010029813">
    <property type="protein sequence ID" value="CAE7518914.1"/>
    <property type="molecule type" value="Genomic_DNA"/>
</dbReference>
<feature type="region of interest" description="Disordered" evidence="1">
    <location>
        <begin position="315"/>
        <end position="343"/>
    </location>
</feature>
<feature type="region of interest" description="Disordered" evidence="1">
    <location>
        <begin position="18"/>
        <end position="57"/>
    </location>
</feature>
<comment type="caution">
    <text evidence="2">The sequence shown here is derived from an EMBL/GenBank/DDBJ whole genome shotgun (WGS) entry which is preliminary data.</text>
</comment>
<feature type="compositionally biased region" description="Basic and acidic residues" evidence="1">
    <location>
        <begin position="315"/>
        <end position="334"/>
    </location>
</feature>
<reference evidence="2" key="1">
    <citation type="submission" date="2021-02" db="EMBL/GenBank/DDBJ databases">
        <authorList>
            <person name="Dougan E. K."/>
            <person name="Rhodes N."/>
            <person name="Thang M."/>
            <person name="Chan C."/>
        </authorList>
    </citation>
    <scope>NUCLEOTIDE SEQUENCE</scope>
</reference>
<protein>
    <submittedName>
        <fullName evidence="2">NRT2.5 protein</fullName>
    </submittedName>
</protein>
<feature type="compositionally biased region" description="Basic and acidic residues" evidence="1">
    <location>
        <begin position="19"/>
        <end position="33"/>
    </location>
</feature>
<feature type="compositionally biased region" description="Basic residues" evidence="1">
    <location>
        <begin position="44"/>
        <end position="54"/>
    </location>
</feature>
<sequence>MFHPYDLLSYVFNGKGKHGKSEGKGIPEPHHGDAATGAAASPKGKGKNHSKGKQGKSSASEWVEVRWKVRPSDLCFDEAFFDEESLAVHLDLDDGPALAQADDEKTLVDLFSILKGGCDKNSLLIFTGPCGPALEDIQQRHPVKMKYLPGTLRDVGWLADAVSTPKPQQRYNAADTVVLRAAAAMRFLEADQWKKVRGAPAASLREWIARADSKLLLAVRDTWGWQALDESQVSGLIRVSPSVARALLARGGELLGGVVWSFTPLDWTKLHLQVPVNLYQKPDEGEVDLDYLKRLTSAASSLGVHLGFREDLEAAERSAEGGEDQMDKKMENGKDTQAQSANQEDLLNRELGRGFKFFQGGEEPKKCTEILLSLELASRQLDKAQCMRFGTDFVKEGWNPAVFSWSVVEPEQLKLLLRDTDFVAVLAGLHLDYNAPTARRLQIAGREIRLERIQSLTHIRALRRASTVDLQRLSQ</sequence>
<dbReference type="AlphaFoldDB" id="A0A812T7Z1"/>
<dbReference type="Proteomes" id="UP000649617">
    <property type="component" value="Unassembled WGS sequence"/>
</dbReference>
<evidence type="ECO:0000313" key="2">
    <source>
        <dbReference type="EMBL" id="CAE7518914.1"/>
    </source>
</evidence>
<accession>A0A812T7Z1</accession>
<name>A0A812T7Z1_SYMPI</name>
<keyword evidence="3" id="KW-1185">Reference proteome</keyword>
<gene>
    <name evidence="2" type="primary">NRT2.5</name>
    <name evidence="2" type="ORF">SPIL2461_LOCUS13570</name>
</gene>
<evidence type="ECO:0000256" key="1">
    <source>
        <dbReference type="SAM" id="MobiDB-lite"/>
    </source>
</evidence>
<feature type="non-terminal residue" evidence="2">
    <location>
        <position position="475"/>
    </location>
</feature>
<evidence type="ECO:0000313" key="3">
    <source>
        <dbReference type="Proteomes" id="UP000649617"/>
    </source>
</evidence>
<proteinExistence type="predicted"/>
<organism evidence="2 3">
    <name type="scientific">Symbiodinium pilosum</name>
    <name type="common">Dinoflagellate</name>
    <dbReference type="NCBI Taxonomy" id="2952"/>
    <lineage>
        <taxon>Eukaryota</taxon>
        <taxon>Sar</taxon>
        <taxon>Alveolata</taxon>
        <taxon>Dinophyceae</taxon>
        <taxon>Suessiales</taxon>
        <taxon>Symbiodiniaceae</taxon>
        <taxon>Symbiodinium</taxon>
    </lineage>
</organism>